<feature type="transmembrane region" description="Helical" evidence="2">
    <location>
        <begin position="108"/>
        <end position="132"/>
    </location>
</feature>
<feature type="compositionally biased region" description="Low complexity" evidence="1">
    <location>
        <begin position="38"/>
        <end position="53"/>
    </location>
</feature>
<evidence type="ECO:0000256" key="1">
    <source>
        <dbReference type="SAM" id="MobiDB-lite"/>
    </source>
</evidence>
<proteinExistence type="predicted"/>
<keyword evidence="2" id="KW-1133">Transmembrane helix</keyword>
<evidence type="ECO:0000313" key="3">
    <source>
        <dbReference type="EMBL" id="GFJ91166.1"/>
    </source>
</evidence>
<dbReference type="AlphaFoldDB" id="A0A6V8LAQ7"/>
<dbReference type="EMBL" id="BLPG01000001">
    <property type="protein sequence ID" value="GFJ91166.1"/>
    <property type="molecule type" value="Genomic_DNA"/>
</dbReference>
<feature type="region of interest" description="Disordered" evidence="1">
    <location>
        <begin position="25"/>
        <end position="97"/>
    </location>
</feature>
<sequence>MWSAHTLVASVSVTTRSGGLADDEFWRHTANGAEPTQAGSAEPPSAAGSAEPVRPVPPAQPVYPGPPTATPPPLGWRPPVVLQPPTPRRLPGQDMAGVEAEERSARTLTYGIGMIAAAVLMIVVCLLCSRLLF</sequence>
<accession>A0A6V8LAQ7</accession>
<protein>
    <recommendedName>
        <fullName evidence="5">Translation initiation factor 2</fullName>
    </recommendedName>
</protein>
<keyword evidence="4" id="KW-1185">Reference proteome</keyword>
<keyword evidence="2" id="KW-0812">Transmembrane</keyword>
<evidence type="ECO:0000313" key="4">
    <source>
        <dbReference type="Proteomes" id="UP000482960"/>
    </source>
</evidence>
<gene>
    <name evidence="3" type="ORF">Prum_048080</name>
</gene>
<reference evidence="3 4" key="2">
    <citation type="submission" date="2020-03" db="EMBL/GenBank/DDBJ databases">
        <authorList>
            <person name="Ichikawa N."/>
            <person name="Kimura A."/>
            <person name="Kitahashi Y."/>
            <person name="Uohara A."/>
        </authorList>
    </citation>
    <scope>NUCLEOTIDE SEQUENCE [LARGE SCALE GENOMIC DNA]</scope>
    <source>
        <strain evidence="3 4">NBRC 108638</strain>
    </source>
</reference>
<reference evidence="3 4" key="1">
    <citation type="submission" date="2020-03" db="EMBL/GenBank/DDBJ databases">
        <title>Whole genome shotgun sequence of Phytohabitans rumicis NBRC 108638.</title>
        <authorList>
            <person name="Komaki H."/>
            <person name="Tamura T."/>
        </authorList>
    </citation>
    <scope>NUCLEOTIDE SEQUENCE [LARGE SCALE GENOMIC DNA]</scope>
    <source>
        <strain evidence="3 4">NBRC 108638</strain>
    </source>
</reference>
<evidence type="ECO:0008006" key="5">
    <source>
        <dbReference type="Google" id="ProtNLM"/>
    </source>
</evidence>
<organism evidence="3 4">
    <name type="scientific">Phytohabitans rumicis</name>
    <dbReference type="NCBI Taxonomy" id="1076125"/>
    <lineage>
        <taxon>Bacteria</taxon>
        <taxon>Bacillati</taxon>
        <taxon>Actinomycetota</taxon>
        <taxon>Actinomycetes</taxon>
        <taxon>Micromonosporales</taxon>
        <taxon>Micromonosporaceae</taxon>
    </lineage>
</organism>
<comment type="caution">
    <text evidence="3">The sequence shown here is derived from an EMBL/GenBank/DDBJ whole genome shotgun (WGS) entry which is preliminary data.</text>
</comment>
<keyword evidence="2" id="KW-0472">Membrane</keyword>
<feature type="compositionally biased region" description="Pro residues" evidence="1">
    <location>
        <begin position="54"/>
        <end position="88"/>
    </location>
</feature>
<evidence type="ECO:0000256" key="2">
    <source>
        <dbReference type="SAM" id="Phobius"/>
    </source>
</evidence>
<name>A0A6V8LAQ7_9ACTN</name>
<dbReference type="Proteomes" id="UP000482960">
    <property type="component" value="Unassembled WGS sequence"/>
</dbReference>